<dbReference type="EMBL" id="JAUESC010000384">
    <property type="protein sequence ID" value="KAK0582198.1"/>
    <property type="molecule type" value="Genomic_DNA"/>
</dbReference>
<feature type="region of interest" description="Disordered" evidence="1">
    <location>
        <begin position="1"/>
        <end position="45"/>
    </location>
</feature>
<reference evidence="2" key="2">
    <citation type="submission" date="2023-06" db="EMBL/GenBank/DDBJ databases">
        <authorList>
            <person name="Swenson N.G."/>
            <person name="Wegrzyn J.L."/>
            <person name="Mcevoy S.L."/>
        </authorList>
    </citation>
    <scope>NUCLEOTIDE SEQUENCE</scope>
    <source>
        <strain evidence="2">NS2018</strain>
        <tissue evidence="2">Leaf</tissue>
    </source>
</reference>
<reference evidence="2" key="1">
    <citation type="journal article" date="2022" name="Plant J.">
        <title>Strategies of tolerance reflected in two North American maple genomes.</title>
        <authorList>
            <person name="McEvoy S.L."/>
            <person name="Sezen U.U."/>
            <person name="Trouern-Trend A."/>
            <person name="McMahon S.M."/>
            <person name="Schaberg P.G."/>
            <person name="Yang J."/>
            <person name="Wegrzyn J.L."/>
            <person name="Swenson N.G."/>
        </authorList>
    </citation>
    <scope>NUCLEOTIDE SEQUENCE</scope>
    <source>
        <strain evidence="2">NS2018</strain>
    </source>
</reference>
<accession>A0AA39RZW2</accession>
<name>A0AA39RZW2_ACESA</name>
<dbReference type="AlphaFoldDB" id="A0AA39RZW2"/>
<evidence type="ECO:0000313" key="2">
    <source>
        <dbReference type="EMBL" id="KAK0582198.1"/>
    </source>
</evidence>
<keyword evidence="3" id="KW-1185">Reference proteome</keyword>
<evidence type="ECO:0000313" key="3">
    <source>
        <dbReference type="Proteomes" id="UP001168877"/>
    </source>
</evidence>
<organism evidence="2 3">
    <name type="scientific">Acer saccharum</name>
    <name type="common">Sugar maple</name>
    <dbReference type="NCBI Taxonomy" id="4024"/>
    <lineage>
        <taxon>Eukaryota</taxon>
        <taxon>Viridiplantae</taxon>
        <taxon>Streptophyta</taxon>
        <taxon>Embryophyta</taxon>
        <taxon>Tracheophyta</taxon>
        <taxon>Spermatophyta</taxon>
        <taxon>Magnoliopsida</taxon>
        <taxon>eudicotyledons</taxon>
        <taxon>Gunneridae</taxon>
        <taxon>Pentapetalae</taxon>
        <taxon>rosids</taxon>
        <taxon>malvids</taxon>
        <taxon>Sapindales</taxon>
        <taxon>Sapindaceae</taxon>
        <taxon>Hippocastanoideae</taxon>
        <taxon>Acereae</taxon>
        <taxon>Acer</taxon>
    </lineage>
</organism>
<dbReference type="Proteomes" id="UP001168877">
    <property type="component" value="Unassembled WGS sequence"/>
</dbReference>
<proteinExistence type="predicted"/>
<gene>
    <name evidence="2" type="ORF">LWI29_022721</name>
</gene>
<comment type="caution">
    <text evidence="2">The sequence shown here is derived from an EMBL/GenBank/DDBJ whole genome shotgun (WGS) entry which is preliminary data.</text>
</comment>
<sequence length="168" mass="18091">MRASDPPGRNNSARTYRFRGEGSKSGRSGARLHNGGQSRQEETWRSRKEQVCLHVYPTEEGVDPLQGSVADGVCNDHSLKDGVGDFQGATAEEVSHNGGKNMQVETLVCHNNVDNSGGLHTNIVNVVREVGNDVRDPRPTAPGIILIFHAPKIVNDSQMSATYLASAA</sequence>
<evidence type="ECO:0000256" key="1">
    <source>
        <dbReference type="SAM" id="MobiDB-lite"/>
    </source>
</evidence>
<protein>
    <submittedName>
        <fullName evidence="2">Uncharacterized protein</fullName>
    </submittedName>
</protein>